<keyword evidence="2" id="KW-1185">Reference proteome</keyword>
<dbReference type="RefSeq" id="WP_201700065.1">
    <property type="nucleotide sequence ID" value="NZ_CAJHCQ010000024.1"/>
</dbReference>
<sequence length="457" mass="51422">MRFKFTYVPANAPTVAPTDEYGKFMELARQHAEKFFSGIRATRKKRSDTIHTQLATNLKKSSDTFQPFRAFEEGYLAIGKDEGSIDMLLPRVTAYFSALTDGKPRPWGQKVCTVIFEKPGPDKVVIKVNYEGRASEVGTLYSGTERYALATNAEQPPRTLNPVYCRRGLEGQHYISYPHRGGETLFVRRYVIRGLNQSDAANIEAGKELVAPYDTAEAVDNELRSAEHRGKFLVEKKDTNLTIEEQILSHTRGWAKRFISTTVTHRPVYSTRGTEFRSVFGAVIVDLAKVPGDRIHDIHAPGAITRFRVTQGQLFQVPSQIEPSRRTQHDETLLAVRDMLRTRELLILGRVPLTSLALKDCGACVLGVRVADGEGAKERSQSVFAQQERLWGNAHPFKETDCPDYRVASHWVKYYRFLTPAAALLAREAVPVPLRDKTVLLHAYDFPDAKPVGFPRA</sequence>
<dbReference type="Proteomes" id="UP000656319">
    <property type="component" value="Unassembled WGS sequence"/>
</dbReference>
<dbReference type="EMBL" id="CAJHCQ010000024">
    <property type="protein sequence ID" value="CAD6558342.1"/>
    <property type="molecule type" value="Genomic_DNA"/>
</dbReference>
<evidence type="ECO:0000313" key="2">
    <source>
        <dbReference type="Proteomes" id="UP000656319"/>
    </source>
</evidence>
<accession>A0ABM8P7I2</accession>
<gene>
    <name evidence="1" type="ORF">LMG27952_06615</name>
</gene>
<evidence type="ECO:0000313" key="1">
    <source>
        <dbReference type="EMBL" id="CAD6558342.1"/>
    </source>
</evidence>
<proteinExistence type="predicted"/>
<reference evidence="1 2" key="1">
    <citation type="submission" date="2020-10" db="EMBL/GenBank/DDBJ databases">
        <authorList>
            <person name="Peeters C."/>
        </authorList>
    </citation>
    <scope>NUCLEOTIDE SEQUENCE [LARGE SCALE GENOMIC DNA]</scope>
    <source>
        <strain evidence="1 2">LMG 27952</strain>
    </source>
</reference>
<organism evidence="1 2">
    <name type="scientific">Paraburkholderia hiiakae</name>
    <dbReference type="NCBI Taxonomy" id="1081782"/>
    <lineage>
        <taxon>Bacteria</taxon>
        <taxon>Pseudomonadati</taxon>
        <taxon>Pseudomonadota</taxon>
        <taxon>Betaproteobacteria</taxon>
        <taxon>Burkholderiales</taxon>
        <taxon>Burkholderiaceae</taxon>
        <taxon>Paraburkholderia</taxon>
    </lineage>
</organism>
<name>A0ABM8P7I2_9BURK</name>
<comment type="caution">
    <text evidence="1">The sequence shown here is derived from an EMBL/GenBank/DDBJ whole genome shotgun (WGS) entry which is preliminary data.</text>
</comment>
<protein>
    <submittedName>
        <fullName evidence="1">Uncharacterized protein</fullName>
    </submittedName>
</protein>